<keyword evidence="2" id="KW-1185">Reference proteome</keyword>
<comment type="caution">
    <text evidence="1">The sequence shown here is derived from an EMBL/GenBank/DDBJ whole genome shotgun (WGS) entry which is preliminary data.</text>
</comment>
<gene>
    <name evidence="1" type="ORF">ACH49_21335</name>
</gene>
<dbReference type="Proteomes" id="UP000037274">
    <property type="component" value="Unassembled WGS sequence"/>
</dbReference>
<dbReference type="EMBL" id="LFEH01000087">
    <property type="protein sequence ID" value="KMS75651.1"/>
    <property type="molecule type" value="Genomic_DNA"/>
</dbReference>
<organism evidence="1 2">
    <name type="scientific">Streptomyces leeuwenhoekii</name>
    <dbReference type="NCBI Taxonomy" id="1437453"/>
    <lineage>
        <taxon>Bacteria</taxon>
        <taxon>Bacillati</taxon>
        <taxon>Actinomycetota</taxon>
        <taxon>Actinomycetes</taxon>
        <taxon>Kitasatosporales</taxon>
        <taxon>Streptomycetaceae</taxon>
        <taxon>Streptomyces</taxon>
    </lineage>
</organism>
<sequence length="99" mass="10651">MDAMTASAILAEQLTARGLSVTRQDDGTLNVANPLHVRVGETVTTGGDCYLTDYGYEIGQHGDEPATADRVAFLLGLPRAHRIPVTSSAWAAKRREVVR</sequence>
<evidence type="ECO:0000313" key="1">
    <source>
        <dbReference type="EMBL" id="KMS75651.1"/>
    </source>
</evidence>
<evidence type="ECO:0000313" key="2">
    <source>
        <dbReference type="Proteomes" id="UP000037274"/>
    </source>
</evidence>
<name>A0ABR5HUQ0_STRLW</name>
<proteinExistence type="predicted"/>
<protein>
    <submittedName>
        <fullName evidence="1">Uncharacterized protein</fullName>
    </submittedName>
</protein>
<reference evidence="1 2" key="1">
    <citation type="submission" date="2015-06" db="EMBL/GenBank/DDBJ databases">
        <title>Draft genome sequence of Streptomyces leeuwenhoekii C58, which produces the novel lasso peptide, chaxapeptin.</title>
        <authorList>
            <person name="Yi Y."/>
            <person name="Hai D."/>
            <person name="Jaspars M."/>
            <person name="Sheng H."/>
            <person name="Rateb M.E."/>
            <person name="Bull A."/>
            <person name="Goodfellow M."/>
            <person name="Asenjo J.A."/>
            <person name="Ebel R."/>
        </authorList>
    </citation>
    <scope>NUCLEOTIDE SEQUENCE [LARGE SCALE GENOMIC DNA]</scope>
    <source>
        <strain evidence="1 2">C58</strain>
    </source>
</reference>
<dbReference type="RefSeq" id="WP_048573610.1">
    <property type="nucleotide sequence ID" value="NZ_LFEH01000087.1"/>
</dbReference>
<accession>A0ABR5HUQ0</accession>